<comment type="caution">
    <text evidence="1">The sequence shown here is derived from an EMBL/GenBank/DDBJ whole genome shotgun (WGS) entry which is preliminary data.</text>
</comment>
<keyword evidence="2" id="KW-1185">Reference proteome</keyword>
<dbReference type="EMBL" id="REGN01011452">
    <property type="protein sequence ID" value="RMZ97373.1"/>
    <property type="molecule type" value="Genomic_DNA"/>
</dbReference>
<accession>A0A3M7PEC7</accession>
<gene>
    <name evidence="1" type="ORF">BpHYR1_048494</name>
</gene>
<evidence type="ECO:0000313" key="1">
    <source>
        <dbReference type="EMBL" id="RMZ97373.1"/>
    </source>
</evidence>
<evidence type="ECO:0000313" key="2">
    <source>
        <dbReference type="Proteomes" id="UP000276133"/>
    </source>
</evidence>
<name>A0A3M7PEC7_BRAPC</name>
<protein>
    <submittedName>
        <fullName evidence="1">Uncharacterized protein</fullName>
    </submittedName>
</protein>
<organism evidence="1 2">
    <name type="scientific">Brachionus plicatilis</name>
    <name type="common">Marine rotifer</name>
    <name type="synonym">Brachionus muelleri</name>
    <dbReference type="NCBI Taxonomy" id="10195"/>
    <lineage>
        <taxon>Eukaryota</taxon>
        <taxon>Metazoa</taxon>
        <taxon>Spiralia</taxon>
        <taxon>Gnathifera</taxon>
        <taxon>Rotifera</taxon>
        <taxon>Eurotatoria</taxon>
        <taxon>Monogononta</taxon>
        <taxon>Pseudotrocha</taxon>
        <taxon>Ploima</taxon>
        <taxon>Brachionidae</taxon>
        <taxon>Brachionus</taxon>
    </lineage>
</organism>
<reference evidence="1 2" key="1">
    <citation type="journal article" date="2018" name="Sci. Rep.">
        <title>Genomic signatures of local adaptation to the degree of environmental predictability in rotifers.</title>
        <authorList>
            <person name="Franch-Gras L."/>
            <person name="Hahn C."/>
            <person name="Garcia-Roger E.M."/>
            <person name="Carmona M.J."/>
            <person name="Serra M."/>
            <person name="Gomez A."/>
        </authorList>
    </citation>
    <scope>NUCLEOTIDE SEQUENCE [LARGE SCALE GENOMIC DNA]</scope>
    <source>
        <strain evidence="1">HYR1</strain>
    </source>
</reference>
<dbReference type="Proteomes" id="UP000276133">
    <property type="component" value="Unassembled WGS sequence"/>
</dbReference>
<sequence>MIKFKKYLIMLNFLNQPYISEAQIQFLEITILIYILIQKKKNRFLNFFVGNQIRLLFFLTIKISNFIELKKFRLSNLQHIRISNLILFWFIKLMP</sequence>
<proteinExistence type="predicted"/>
<dbReference type="AlphaFoldDB" id="A0A3M7PEC7"/>